<sequence length="319" mass="35084">MNSRSFTHGAVLLILSLVNACSSNTPSATQSEQHIEQKTTVTQQQEKPENNRNLGSTEYPLKIYLTPSRTSELVEKTGATLVSFLEKETGLNFALHVPESYEEMIDAFASQYGDIAMMNSASYIKANQLYGATAKLRAVRYGKSNYFGQIVANTNSGVLSLSDLNGKSIAYTDSLSASGYLFPKHILEQQGILPGHMAFAGTHDRVIKMVYKGIADAGATFYSEPSSDGEIRDARSRLVKEYPDVADKVKIIEVTEPIPNDPVVFGQHISKDIYYPVSLGIIKFLETEEGKAAMSDLYSIEGYVRCKDSDYDGLRAVLN</sequence>
<name>A0A1M6P0T0_REIAG</name>
<protein>
    <submittedName>
        <fullName evidence="5">Phosphonate transport system substrate-binding protein</fullName>
    </submittedName>
</protein>
<dbReference type="GO" id="GO:0043190">
    <property type="term" value="C:ATP-binding cassette (ABC) transporter complex"/>
    <property type="evidence" value="ECO:0007669"/>
    <property type="project" value="InterPro"/>
</dbReference>
<dbReference type="Pfam" id="PF12974">
    <property type="entry name" value="Phosphonate-bd"/>
    <property type="match status" value="1"/>
</dbReference>
<feature type="chain" id="PRO_5013223437" evidence="4">
    <location>
        <begin position="21"/>
        <end position="319"/>
    </location>
</feature>
<evidence type="ECO:0000256" key="4">
    <source>
        <dbReference type="SAM" id="SignalP"/>
    </source>
</evidence>
<evidence type="ECO:0000313" key="5">
    <source>
        <dbReference type="EMBL" id="SHK01482.1"/>
    </source>
</evidence>
<dbReference type="STRING" id="156994.SAMN04488028_102496"/>
<evidence type="ECO:0000313" key="6">
    <source>
        <dbReference type="Proteomes" id="UP000184474"/>
    </source>
</evidence>
<keyword evidence="2 4" id="KW-0732">Signal</keyword>
<reference evidence="6" key="1">
    <citation type="submission" date="2016-11" db="EMBL/GenBank/DDBJ databases">
        <authorList>
            <person name="Varghese N."/>
            <person name="Submissions S."/>
        </authorList>
    </citation>
    <scope>NUCLEOTIDE SEQUENCE [LARGE SCALE GENOMIC DNA]</scope>
    <source>
        <strain evidence="6">DSM 26134</strain>
    </source>
</reference>
<dbReference type="PANTHER" id="PTHR35841:SF1">
    <property type="entry name" value="PHOSPHONATES-BINDING PERIPLASMIC PROTEIN"/>
    <property type="match status" value="1"/>
</dbReference>
<evidence type="ECO:0000256" key="3">
    <source>
        <dbReference type="SAM" id="MobiDB-lite"/>
    </source>
</evidence>
<dbReference type="InterPro" id="IPR005770">
    <property type="entry name" value="PhnD"/>
</dbReference>
<dbReference type="RefSeq" id="WP_158584286.1">
    <property type="nucleotide sequence ID" value="NZ_FRAA01000002.1"/>
</dbReference>
<dbReference type="Proteomes" id="UP000184474">
    <property type="component" value="Unassembled WGS sequence"/>
</dbReference>
<dbReference type="GO" id="GO:0055085">
    <property type="term" value="P:transmembrane transport"/>
    <property type="evidence" value="ECO:0007669"/>
    <property type="project" value="InterPro"/>
</dbReference>
<proteinExistence type="inferred from homology"/>
<accession>A0A1M6P0T0</accession>
<dbReference type="PANTHER" id="PTHR35841">
    <property type="entry name" value="PHOSPHONATES-BINDING PERIPLASMIC PROTEIN"/>
    <property type="match status" value="1"/>
</dbReference>
<evidence type="ECO:0000256" key="2">
    <source>
        <dbReference type="ARBA" id="ARBA00022729"/>
    </source>
</evidence>
<dbReference type="NCBIfam" id="TIGR01098">
    <property type="entry name" value="3A0109s03R"/>
    <property type="match status" value="1"/>
</dbReference>
<evidence type="ECO:0000256" key="1">
    <source>
        <dbReference type="ARBA" id="ARBA00007162"/>
    </source>
</evidence>
<comment type="similarity">
    <text evidence="1">Belongs to the phosphate/phosphite/phosphonate binding protein family.</text>
</comment>
<dbReference type="SUPFAM" id="SSF53850">
    <property type="entry name" value="Periplasmic binding protein-like II"/>
    <property type="match status" value="1"/>
</dbReference>
<dbReference type="Gene3D" id="3.40.190.10">
    <property type="entry name" value="Periplasmic binding protein-like II"/>
    <property type="match status" value="2"/>
</dbReference>
<feature type="signal peptide" evidence="4">
    <location>
        <begin position="1"/>
        <end position="20"/>
    </location>
</feature>
<dbReference type="CDD" id="cd01071">
    <property type="entry name" value="PBP2_PhnD_like"/>
    <property type="match status" value="1"/>
</dbReference>
<dbReference type="EMBL" id="FRAA01000002">
    <property type="protein sequence ID" value="SHK01482.1"/>
    <property type="molecule type" value="Genomic_DNA"/>
</dbReference>
<keyword evidence="6" id="KW-1185">Reference proteome</keyword>
<gene>
    <name evidence="5" type="ORF">SAMN04488028_102496</name>
</gene>
<feature type="region of interest" description="Disordered" evidence="3">
    <location>
        <begin position="25"/>
        <end position="56"/>
    </location>
</feature>
<organism evidence="5 6">
    <name type="scientific">Reichenbachiella agariperforans</name>
    <dbReference type="NCBI Taxonomy" id="156994"/>
    <lineage>
        <taxon>Bacteria</taxon>
        <taxon>Pseudomonadati</taxon>
        <taxon>Bacteroidota</taxon>
        <taxon>Cytophagia</taxon>
        <taxon>Cytophagales</taxon>
        <taxon>Reichenbachiellaceae</taxon>
        <taxon>Reichenbachiella</taxon>
    </lineage>
</organism>
<dbReference type="AlphaFoldDB" id="A0A1M6P0T0"/>